<dbReference type="RefSeq" id="WP_149999724.1">
    <property type="nucleotide sequence ID" value="NZ_BKCL01000002.1"/>
</dbReference>
<dbReference type="InterPro" id="IPR003400">
    <property type="entry name" value="ExbD"/>
</dbReference>
<keyword evidence="5 8" id="KW-1133">Transmembrane helix</keyword>
<comment type="subcellular location">
    <subcellularLocation>
        <location evidence="1">Cell membrane</location>
        <topology evidence="1">Single-pass membrane protein</topology>
    </subcellularLocation>
    <subcellularLocation>
        <location evidence="7">Cell membrane</location>
        <topology evidence="7">Single-pass type II membrane protein</topology>
    </subcellularLocation>
</comment>
<evidence type="ECO:0000313" key="9">
    <source>
        <dbReference type="EMBL" id="GEQ97176.1"/>
    </source>
</evidence>
<dbReference type="PANTHER" id="PTHR30558:SF13">
    <property type="entry name" value="BIOPOLYMER TRANSPORT PROTEIN EXBD2"/>
    <property type="match status" value="1"/>
</dbReference>
<dbReference type="Gene3D" id="3.30.420.270">
    <property type="match status" value="1"/>
</dbReference>
<keyword evidence="12" id="KW-1185">Reference proteome</keyword>
<gene>
    <name evidence="9" type="ORF">JCM17844_08130</name>
    <name evidence="10" type="ORF">JCM17845_01320</name>
</gene>
<dbReference type="EMBL" id="BKCM01000001">
    <property type="protein sequence ID" value="GEQ99508.1"/>
    <property type="molecule type" value="Genomic_DNA"/>
</dbReference>
<keyword evidence="6 8" id="KW-0472">Membrane</keyword>
<evidence type="ECO:0000256" key="4">
    <source>
        <dbReference type="ARBA" id="ARBA00022692"/>
    </source>
</evidence>
<evidence type="ECO:0000256" key="1">
    <source>
        <dbReference type="ARBA" id="ARBA00004162"/>
    </source>
</evidence>
<keyword evidence="4 7" id="KW-0812">Transmembrane</keyword>
<dbReference type="PANTHER" id="PTHR30558">
    <property type="entry name" value="EXBD MEMBRANE COMPONENT OF PMF-DRIVEN MACROMOLECULE IMPORT SYSTEM"/>
    <property type="match status" value="1"/>
</dbReference>
<dbReference type="Pfam" id="PF02472">
    <property type="entry name" value="ExbD"/>
    <property type="match status" value="1"/>
</dbReference>
<accession>A0A5A7MMW2</accession>
<evidence type="ECO:0000256" key="3">
    <source>
        <dbReference type="ARBA" id="ARBA00022475"/>
    </source>
</evidence>
<protein>
    <submittedName>
        <fullName evidence="9">Biopolymer transporter ExbD</fullName>
    </submittedName>
</protein>
<sequence length="132" mass="14533">MRDHAQTEEDAEINMTPMLDIVFIMLIFFIVTATFIKEAGVEINKPPAVTAEKKDRASILIAITETDEIWINRKQVDLKSLRTNIEKLHAENPQGTVVVQADARSKAGLMIAVTEAVNDSGVPSVAVSTKEK</sequence>
<evidence type="ECO:0000256" key="8">
    <source>
        <dbReference type="SAM" id="Phobius"/>
    </source>
</evidence>
<evidence type="ECO:0000256" key="2">
    <source>
        <dbReference type="ARBA" id="ARBA00005811"/>
    </source>
</evidence>
<dbReference type="Proteomes" id="UP000322084">
    <property type="component" value="Unassembled WGS sequence"/>
</dbReference>
<dbReference type="EMBL" id="BKCL01000002">
    <property type="protein sequence ID" value="GEQ97176.1"/>
    <property type="molecule type" value="Genomic_DNA"/>
</dbReference>
<keyword evidence="3" id="KW-1003">Cell membrane</keyword>
<organism evidence="9 11">
    <name type="scientific">Iodidimonas gelatinilytica</name>
    <dbReference type="NCBI Taxonomy" id="1236966"/>
    <lineage>
        <taxon>Bacteria</taxon>
        <taxon>Pseudomonadati</taxon>
        <taxon>Pseudomonadota</taxon>
        <taxon>Alphaproteobacteria</taxon>
        <taxon>Iodidimonadales</taxon>
        <taxon>Iodidimonadaceae</taxon>
        <taxon>Iodidimonas</taxon>
    </lineage>
</organism>
<evidence type="ECO:0000256" key="6">
    <source>
        <dbReference type="ARBA" id="ARBA00023136"/>
    </source>
</evidence>
<proteinExistence type="inferred from homology"/>
<name>A0A5A7MMW2_9PROT</name>
<evidence type="ECO:0000313" key="11">
    <source>
        <dbReference type="Proteomes" id="UP000322084"/>
    </source>
</evidence>
<feature type="transmembrane region" description="Helical" evidence="8">
    <location>
        <begin position="18"/>
        <end position="36"/>
    </location>
</feature>
<comment type="caution">
    <text evidence="9">The sequence shown here is derived from an EMBL/GenBank/DDBJ whole genome shotgun (WGS) entry which is preliminary data.</text>
</comment>
<reference evidence="11 12" key="1">
    <citation type="submission" date="2019-09" db="EMBL/GenBank/DDBJ databases">
        <title>NBRP : Genome information of microbial organism related human and environment.</title>
        <authorList>
            <person name="Hattori M."/>
            <person name="Oshima K."/>
            <person name="Inaba H."/>
            <person name="Suda W."/>
            <person name="Sakamoto M."/>
            <person name="Iino T."/>
            <person name="Kitahara M."/>
            <person name="Oshida Y."/>
            <person name="Iida T."/>
            <person name="Kudo T."/>
            <person name="Itoh T."/>
            <person name="Ohkuma M."/>
        </authorList>
    </citation>
    <scope>NUCLEOTIDE SEQUENCE [LARGE SCALE GENOMIC DNA]</scope>
    <source>
        <strain evidence="9 11">Hi-2</strain>
        <strain evidence="10 12">Mie-1</strain>
    </source>
</reference>
<evidence type="ECO:0000256" key="5">
    <source>
        <dbReference type="ARBA" id="ARBA00022989"/>
    </source>
</evidence>
<comment type="similarity">
    <text evidence="2 7">Belongs to the ExbD/TolR family.</text>
</comment>
<dbReference type="AlphaFoldDB" id="A0A5A7MMW2"/>
<keyword evidence="7" id="KW-0653">Protein transport</keyword>
<evidence type="ECO:0000313" key="12">
    <source>
        <dbReference type="Proteomes" id="UP000325187"/>
    </source>
</evidence>
<accession>A0A5A7MWR2</accession>
<dbReference type="GO" id="GO:0015031">
    <property type="term" value="P:protein transport"/>
    <property type="evidence" value="ECO:0007669"/>
    <property type="project" value="UniProtKB-KW"/>
</dbReference>
<dbReference type="Proteomes" id="UP000325187">
    <property type="component" value="Unassembled WGS sequence"/>
</dbReference>
<evidence type="ECO:0000256" key="7">
    <source>
        <dbReference type="RuleBase" id="RU003879"/>
    </source>
</evidence>
<dbReference type="GO" id="GO:0022857">
    <property type="term" value="F:transmembrane transporter activity"/>
    <property type="evidence" value="ECO:0007669"/>
    <property type="project" value="InterPro"/>
</dbReference>
<keyword evidence="7" id="KW-0813">Transport</keyword>
<evidence type="ECO:0000313" key="10">
    <source>
        <dbReference type="EMBL" id="GEQ99508.1"/>
    </source>
</evidence>
<dbReference type="GO" id="GO:0005886">
    <property type="term" value="C:plasma membrane"/>
    <property type="evidence" value="ECO:0007669"/>
    <property type="project" value="UniProtKB-SubCell"/>
</dbReference>